<feature type="compositionally biased region" description="Acidic residues" evidence="1">
    <location>
        <begin position="69"/>
        <end position="79"/>
    </location>
</feature>
<comment type="caution">
    <text evidence="2">The sequence shown here is derived from an EMBL/GenBank/DDBJ whole genome shotgun (WGS) entry which is preliminary data.</text>
</comment>
<accession>A0ABU6UQF5</accession>
<proteinExistence type="predicted"/>
<protein>
    <submittedName>
        <fullName evidence="2">Uncharacterized protein</fullName>
    </submittedName>
</protein>
<sequence length="151" mass="16979">MALQTYHEDTSLKLSEDIIISLNQRGYVSDFGALCRTCSTQTICPDFSHLGGTDLTAVNVERDQNTEVDSSEEDSFEEATESRGLWRKGGLFFDSSEDDEVLTRLFNCDPDRVKRATKKSKKQKQGRKPPNIQGRSLATRILLSGTKQKSR</sequence>
<evidence type="ECO:0000256" key="1">
    <source>
        <dbReference type="SAM" id="MobiDB-lite"/>
    </source>
</evidence>
<reference evidence="2 3" key="1">
    <citation type="journal article" date="2023" name="Plants (Basel)">
        <title>Bridging the Gap: Combining Genomics and Transcriptomics Approaches to Understand Stylosanthes scabra, an Orphan Legume from the Brazilian Caatinga.</title>
        <authorList>
            <person name="Ferreira-Neto J.R.C."/>
            <person name="da Silva M.D."/>
            <person name="Binneck E."/>
            <person name="de Melo N.F."/>
            <person name="da Silva R.H."/>
            <person name="de Melo A.L.T.M."/>
            <person name="Pandolfi V."/>
            <person name="Bustamante F.O."/>
            <person name="Brasileiro-Vidal A.C."/>
            <person name="Benko-Iseppon A.M."/>
        </authorList>
    </citation>
    <scope>NUCLEOTIDE SEQUENCE [LARGE SCALE GENOMIC DNA]</scope>
    <source>
        <tissue evidence="2">Leaves</tissue>
    </source>
</reference>
<keyword evidence="3" id="KW-1185">Reference proteome</keyword>
<feature type="region of interest" description="Disordered" evidence="1">
    <location>
        <begin position="113"/>
        <end position="151"/>
    </location>
</feature>
<feature type="region of interest" description="Disordered" evidence="1">
    <location>
        <begin position="63"/>
        <end position="82"/>
    </location>
</feature>
<feature type="compositionally biased region" description="Basic residues" evidence="1">
    <location>
        <begin position="115"/>
        <end position="127"/>
    </location>
</feature>
<evidence type="ECO:0000313" key="2">
    <source>
        <dbReference type="EMBL" id="MED6163299.1"/>
    </source>
</evidence>
<gene>
    <name evidence="2" type="ORF">PIB30_078498</name>
</gene>
<name>A0ABU6UQF5_9FABA</name>
<evidence type="ECO:0000313" key="3">
    <source>
        <dbReference type="Proteomes" id="UP001341840"/>
    </source>
</evidence>
<organism evidence="2 3">
    <name type="scientific">Stylosanthes scabra</name>
    <dbReference type="NCBI Taxonomy" id="79078"/>
    <lineage>
        <taxon>Eukaryota</taxon>
        <taxon>Viridiplantae</taxon>
        <taxon>Streptophyta</taxon>
        <taxon>Embryophyta</taxon>
        <taxon>Tracheophyta</taxon>
        <taxon>Spermatophyta</taxon>
        <taxon>Magnoliopsida</taxon>
        <taxon>eudicotyledons</taxon>
        <taxon>Gunneridae</taxon>
        <taxon>Pentapetalae</taxon>
        <taxon>rosids</taxon>
        <taxon>fabids</taxon>
        <taxon>Fabales</taxon>
        <taxon>Fabaceae</taxon>
        <taxon>Papilionoideae</taxon>
        <taxon>50 kb inversion clade</taxon>
        <taxon>dalbergioids sensu lato</taxon>
        <taxon>Dalbergieae</taxon>
        <taxon>Pterocarpus clade</taxon>
        <taxon>Stylosanthes</taxon>
    </lineage>
</organism>
<dbReference type="EMBL" id="JASCZI010121915">
    <property type="protein sequence ID" value="MED6163299.1"/>
    <property type="molecule type" value="Genomic_DNA"/>
</dbReference>
<dbReference type="Proteomes" id="UP001341840">
    <property type="component" value="Unassembled WGS sequence"/>
</dbReference>